<dbReference type="OrthoDB" id="198735at2759"/>
<dbReference type="InterPro" id="IPR003829">
    <property type="entry name" value="Pirin_N_dom"/>
</dbReference>
<name>A0A9N9FGD3_9GLOM</name>
<dbReference type="PANTHER" id="PTHR13903:SF8">
    <property type="entry name" value="PIRIN"/>
    <property type="match status" value="1"/>
</dbReference>
<reference evidence="5" key="1">
    <citation type="submission" date="2021-06" db="EMBL/GenBank/DDBJ databases">
        <authorList>
            <person name="Kallberg Y."/>
            <person name="Tangrot J."/>
            <person name="Rosling A."/>
        </authorList>
    </citation>
    <scope>NUCLEOTIDE SEQUENCE</scope>
    <source>
        <strain evidence="5">CL551</strain>
    </source>
</reference>
<evidence type="ECO:0000256" key="1">
    <source>
        <dbReference type="ARBA" id="ARBA00008416"/>
    </source>
</evidence>
<dbReference type="InterPro" id="IPR011051">
    <property type="entry name" value="RmlC_Cupin_sf"/>
</dbReference>
<dbReference type="AlphaFoldDB" id="A0A9N9FGD3"/>
<comment type="caution">
    <text evidence="5">The sequence shown here is derived from an EMBL/GenBank/DDBJ whole genome shotgun (WGS) entry which is preliminary data.</text>
</comment>
<sequence>MAAGRDIVQSEIPVTKTKGIQLWVNLSSKDKKIAPSYQDLKFSRIPIATPDSGVEVKPEGVGATVRRCISARNAIDPFLMCDLFEVSPPAGFPDHPHRGFETVTYMLEGTTAHEDFEGNKGLIGPGDVQWMTAGRGIIHSEMPVTTTKGIQLWVNLSSKDKKIAPSYQDLKSSQIPIATPDSGVEVKVIAGTSHGVTSKIFTRTPTMLMDFKLSKGKSVVQDIPTDFQGFIFVLEGSGYFGGNSFKGNENHALYFENNGGDHINVEAKDEDVRFMLIAGKPLGEPIESYGPFVMNTKEEIAQTRFDFMNYTNGFEKARGWHSTIGYGVSNIDFTNFETKAKK</sequence>
<feature type="domain" description="Pirin C-terminal" evidence="4">
    <location>
        <begin position="209"/>
        <end position="312"/>
    </location>
</feature>
<proteinExistence type="inferred from homology"/>
<dbReference type="InterPro" id="IPR012093">
    <property type="entry name" value="Pirin"/>
</dbReference>
<organism evidence="5 6">
    <name type="scientific">Acaulospora morrowiae</name>
    <dbReference type="NCBI Taxonomy" id="94023"/>
    <lineage>
        <taxon>Eukaryota</taxon>
        <taxon>Fungi</taxon>
        <taxon>Fungi incertae sedis</taxon>
        <taxon>Mucoromycota</taxon>
        <taxon>Glomeromycotina</taxon>
        <taxon>Glomeromycetes</taxon>
        <taxon>Diversisporales</taxon>
        <taxon>Acaulosporaceae</taxon>
        <taxon>Acaulospora</taxon>
    </lineage>
</organism>
<dbReference type="InterPro" id="IPR014710">
    <property type="entry name" value="RmlC-like_jellyroll"/>
</dbReference>
<dbReference type="Proteomes" id="UP000789342">
    <property type="component" value="Unassembled WGS sequence"/>
</dbReference>
<dbReference type="CDD" id="cd02247">
    <property type="entry name" value="cupin_pirin_C"/>
    <property type="match status" value="1"/>
</dbReference>
<dbReference type="PANTHER" id="PTHR13903">
    <property type="entry name" value="PIRIN-RELATED"/>
    <property type="match status" value="1"/>
</dbReference>
<dbReference type="InterPro" id="IPR008778">
    <property type="entry name" value="Pirin_C_dom"/>
</dbReference>
<accession>A0A9N9FGD3</accession>
<dbReference type="SUPFAM" id="SSF51182">
    <property type="entry name" value="RmlC-like cupins"/>
    <property type="match status" value="2"/>
</dbReference>
<evidence type="ECO:0000313" key="6">
    <source>
        <dbReference type="Proteomes" id="UP000789342"/>
    </source>
</evidence>
<feature type="domain" description="Pirin N-terminal" evidence="3">
    <location>
        <begin position="69"/>
        <end position="154"/>
    </location>
</feature>
<evidence type="ECO:0000313" key="5">
    <source>
        <dbReference type="EMBL" id="CAG8532248.1"/>
    </source>
</evidence>
<dbReference type="Pfam" id="PF05726">
    <property type="entry name" value="Pirin_C"/>
    <property type="match status" value="1"/>
</dbReference>
<dbReference type="Gene3D" id="2.60.120.10">
    <property type="entry name" value="Jelly Rolls"/>
    <property type="match status" value="3"/>
</dbReference>
<dbReference type="CDD" id="cd02909">
    <property type="entry name" value="cupin_pirin_N"/>
    <property type="match status" value="1"/>
</dbReference>
<evidence type="ECO:0000259" key="4">
    <source>
        <dbReference type="Pfam" id="PF05726"/>
    </source>
</evidence>
<evidence type="ECO:0000259" key="3">
    <source>
        <dbReference type="Pfam" id="PF02678"/>
    </source>
</evidence>
<protein>
    <submittedName>
        <fullName evidence="5">1225_t:CDS:1</fullName>
    </submittedName>
</protein>
<evidence type="ECO:0000256" key="2">
    <source>
        <dbReference type="RuleBase" id="RU003457"/>
    </source>
</evidence>
<comment type="similarity">
    <text evidence="1 2">Belongs to the pirin family.</text>
</comment>
<dbReference type="Pfam" id="PF02678">
    <property type="entry name" value="Pirin"/>
    <property type="match status" value="1"/>
</dbReference>
<keyword evidence="6" id="KW-1185">Reference proteome</keyword>
<dbReference type="EMBL" id="CAJVPV010002649">
    <property type="protein sequence ID" value="CAG8532248.1"/>
    <property type="molecule type" value="Genomic_DNA"/>
</dbReference>
<gene>
    <name evidence="5" type="ORF">AMORRO_LOCUS4731</name>
</gene>